<dbReference type="RefSeq" id="WP_069402989.1">
    <property type="nucleotide sequence ID" value="NZ_JAYWKZ010000060.1"/>
</dbReference>
<dbReference type="Gene3D" id="3.60.21.10">
    <property type="match status" value="1"/>
</dbReference>
<evidence type="ECO:0008006" key="3">
    <source>
        <dbReference type="Google" id="ProtNLM"/>
    </source>
</evidence>
<comment type="caution">
    <text evidence="1">The sequence shown here is derived from an EMBL/GenBank/DDBJ whole genome shotgun (WGS) entry which is preliminary data.</text>
</comment>
<dbReference type="SUPFAM" id="SSF56300">
    <property type="entry name" value="Metallo-dependent phosphatases"/>
    <property type="match status" value="1"/>
</dbReference>
<reference evidence="2" key="1">
    <citation type="submission" date="2016-09" db="EMBL/GenBank/DDBJ databases">
        <authorList>
            <person name="Greninger A.L."/>
            <person name="Jerome K.R."/>
            <person name="Mcnair B."/>
            <person name="Wallis C."/>
            <person name="Fang F."/>
        </authorList>
    </citation>
    <scope>NUCLEOTIDE SEQUENCE [LARGE SCALE GENOMIC DNA]</scope>
    <source>
        <strain evidence="2">BC1_M4</strain>
    </source>
</reference>
<proteinExistence type="predicted"/>
<dbReference type="PANTHER" id="PTHR36303">
    <property type="entry name" value="2',3'-CYCLIC-NUCLEOTIDE 2'-PHOSPHODIESTERASE"/>
    <property type="match status" value="1"/>
</dbReference>
<gene>
    <name evidence="1" type="ORF">BHQ21_25145</name>
</gene>
<keyword evidence="2" id="KW-1185">Reference proteome</keyword>
<dbReference type="InterPro" id="IPR005235">
    <property type="entry name" value="YmdB-like"/>
</dbReference>
<evidence type="ECO:0000313" key="2">
    <source>
        <dbReference type="Proteomes" id="UP000094224"/>
    </source>
</evidence>
<dbReference type="GO" id="GO:0004113">
    <property type="term" value="F:2',3'-cyclic-nucleotide 3'-phosphodiesterase activity"/>
    <property type="evidence" value="ECO:0007669"/>
    <property type="project" value="TreeGrafter"/>
</dbReference>
<accession>A0A1E3SBX4</accession>
<dbReference type="PANTHER" id="PTHR36303:SF1">
    <property type="entry name" value="2',3'-CYCLIC-NUCLEOTIDE 2'-PHOSPHODIESTERASE"/>
    <property type="match status" value="1"/>
</dbReference>
<dbReference type="AlphaFoldDB" id="A0A1E3SBX4"/>
<evidence type="ECO:0000313" key="1">
    <source>
        <dbReference type="EMBL" id="ODQ99571.1"/>
    </source>
</evidence>
<dbReference type="EMBL" id="MIHC01000075">
    <property type="protein sequence ID" value="ODQ99571.1"/>
    <property type="molecule type" value="Genomic_DNA"/>
</dbReference>
<protein>
    <recommendedName>
        <fullName evidence="3">Metallophosphoesterase</fullName>
    </recommendedName>
</protein>
<sequence length="274" mass="29113">MARVLFLGDVVGPAALDYVCARMPGLRSQCEVDLAVVNAENAQRSGPRIRTGFGLSIEAAERLLESGVDVITGGNHSWDGDMADVEKVLAHPRVLRPFNMPDGLPGSGVLQLNVSGMDFTVVNLMSRTAVVEPEPLFSRWLTGRQHLTSPWQAWQSIDRSGAVVVDFHGLSINEKQAFAHAVAGTAAAVLGTHTHEATLPLHLLPGGTALVTEVGMTGATGGVIGIDPEHWVAEIRGEDYGALPPYRLASGPMTMGAVLLTIDGMRCTAIERVH</sequence>
<dbReference type="InterPro" id="IPR029052">
    <property type="entry name" value="Metallo-depent_PP-like"/>
</dbReference>
<name>A0A1E3SBX4_9MYCO</name>
<dbReference type="Proteomes" id="UP000094224">
    <property type="component" value="Unassembled WGS sequence"/>
</dbReference>
<dbReference type="STRING" id="243061.AWC25_03830"/>
<dbReference type="Pfam" id="PF13277">
    <property type="entry name" value="YmdB"/>
    <property type="match status" value="1"/>
</dbReference>
<organism evidence="1 2">
    <name type="scientific">Mycobacterium sherrisii</name>
    <dbReference type="NCBI Taxonomy" id="243061"/>
    <lineage>
        <taxon>Bacteria</taxon>
        <taxon>Bacillati</taxon>
        <taxon>Actinomycetota</taxon>
        <taxon>Actinomycetes</taxon>
        <taxon>Mycobacteriales</taxon>
        <taxon>Mycobacteriaceae</taxon>
        <taxon>Mycobacterium</taxon>
        <taxon>Mycobacterium simiae complex</taxon>
    </lineage>
</organism>